<sequence length="145" mass="15494">MCPSRVMTKFVCRGHVEAVSHNAGRSKCKRRKNDCSRRIKCRQFLTVVCGVGQGCYSVNGFGKQLMIVRDGDVISANLAINCNRPVVPKSMPVLSVSSESNECTAEPPPPPPVDGCSLTLATLIGRPANSNPFNCSIALLASSDV</sequence>
<evidence type="ECO:0000313" key="2">
    <source>
        <dbReference type="WBParaSite" id="nRc.2.0.1.t17001-RA"/>
    </source>
</evidence>
<name>A0A915IT56_ROMCU</name>
<dbReference type="Proteomes" id="UP000887565">
    <property type="component" value="Unplaced"/>
</dbReference>
<protein>
    <submittedName>
        <fullName evidence="2">Uncharacterized protein</fullName>
    </submittedName>
</protein>
<evidence type="ECO:0000313" key="1">
    <source>
        <dbReference type="Proteomes" id="UP000887565"/>
    </source>
</evidence>
<keyword evidence="1" id="KW-1185">Reference proteome</keyword>
<dbReference type="AlphaFoldDB" id="A0A915IT56"/>
<proteinExistence type="predicted"/>
<organism evidence="1 2">
    <name type="scientific">Romanomermis culicivorax</name>
    <name type="common">Nematode worm</name>
    <dbReference type="NCBI Taxonomy" id="13658"/>
    <lineage>
        <taxon>Eukaryota</taxon>
        <taxon>Metazoa</taxon>
        <taxon>Ecdysozoa</taxon>
        <taxon>Nematoda</taxon>
        <taxon>Enoplea</taxon>
        <taxon>Dorylaimia</taxon>
        <taxon>Mermithida</taxon>
        <taxon>Mermithoidea</taxon>
        <taxon>Mermithidae</taxon>
        <taxon>Romanomermis</taxon>
    </lineage>
</organism>
<reference evidence="2" key="1">
    <citation type="submission" date="2022-11" db="UniProtKB">
        <authorList>
            <consortium name="WormBaseParasite"/>
        </authorList>
    </citation>
    <scope>IDENTIFICATION</scope>
</reference>
<dbReference type="WBParaSite" id="nRc.2.0.1.t17001-RA">
    <property type="protein sequence ID" value="nRc.2.0.1.t17001-RA"/>
    <property type="gene ID" value="nRc.2.0.1.g17001"/>
</dbReference>
<accession>A0A915IT56</accession>